<name>A0A2C6L2T9_9APIC</name>
<dbReference type="EMBL" id="MIGC01001811">
    <property type="protein sequence ID" value="PHJ22124.1"/>
    <property type="molecule type" value="Genomic_DNA"/>
</dbReference>
<dbReference type="RefSeq" id="XP_067923801.1">
    <property type="nucleotide sequence ID" value="XM_068064225.1"/>
</dbReference>
<dbReference type="Proteomes" id="UP000221165">
    <property type="component" value="Unassembled WGS sequence"/>
</dbReference>
<proteinExistence type="predicted"/>
<reference evidence="1 2" key="1">
    <citation type="journal article" date="2017" name="Int. J. Parasitol.">
        <title>The genome of the protozoan parasite Cystoisospora suis and a reverse vaccinology approach to identify vaccine candidates.</title>
        <authorList>
            <person name="Palmieri N."/>
            <person name="Shrestha A."/>
            <person name="Ruttkowski B."/>
            <person name="Beck T."/>
            <person name="Vogl C."/>
            <person name="Tomley F."/>
            <person name="Blake D.P."/>
            <person name="Joachim A."/>
        </authorList>
    </citation>
    <scope>NUCLEOTIDE SEQUENCE [LARGE SCALE GENOMIC DNA]</scope>
    <source>
        <strain evidence="1 2">Wien I</strain>
    </source>
</reference>
<gene>
    <name evidence="1" type="ORF">CSUI_004030</name>
</gene>
<dbReference type="OrthoDB" id="346548at2759"/>
<dbReference type="VEuPathDB" id="ToxoDB:CSUI_004030"/>
<protein>
    <submittedName>
        <fullName evidence="1">Uncharacterized protein</fullName>
    </submittedName>
</protein>
<accession>A0A2C6L2T9</accession>
<keyword evidence="2" id="KW-1185">Reference proteome</keyword>
<evidence type="ECO:0000313" key="2">
    <source>
        <dbReference type="Proteomes" id="UP000221165"/>
    </source>
</evidence>
<comment type="caution">
    <text evidence="1">The sequence shown here is derived from an EMBL/GenBank/DDBJ whole genome shotgun (WGS) entry which is preliminary data.</text>
</comment>
<organism evidence="1 2">
    <name type="scientific">Cystoisospora suis</name>
    <dbReference type="NCBI Taxonomy" id="483139"/>
    <lineage>
        <taxon>Eukaryota</taxon>
        <taxon>Sar</taxon>
        <taxon>Alveolata</taxon>
        <taxon>Apicomplexa</taxon>
        <taxon>Conoidasida</taxon>
        <taxon>Coccidia</taxon>
        <taxon>Eucoccidiorida</taxon>
        <taxon>Eimeriorina</taxon>
        <taxon>Sarcocystidae</taxon>
        <taxon>Cystoisospora</taxon>
    </lineage>
</organism>
<dbReference type="GeneID" id="94427436"/>
<evidence type="ECO:0000313" key="1">
    <source>
        <dbReference type="EMBL" id="PHJ22124.1"/>
    </source>
</evidence>
<dbReference type="AlphaFoldDB" id="A0A2C6L2T9"/>
<sequence length="243" mass="27926">MGSVTQINRIKVNNREQKLTVTYQERPSFRNVTGLKRLNTWIDRKLAPEGSKWETVTRTEEIDLPEECIADHNSRYFVVTRKNSKQQTRVFAVVLELEFNPGSFIVPRDLKKAEWISEVLEARKGAPRFQEWQEAEGCAMVIVLQADLKHTPRVEINTGIGTVQFRDSALKNIPKGHLPGTCKWNDPRQVSVAVRQDRGRNPHEWVVVLFMKQGPSGVEEEFVIPFDRAVDRPADLKVPAHYI</sequence>